<evidence type="ECO:0000259" key="6">
    <source>
        <dbReference type="PROSITE" id="PS50222"/>
    </source>
</evidence>
<dbReference type="VEuPathDB" id="TriTrypDB:TcCLB.511733.40"/>
<dbReference type="InterPro" id="IPR002048">
    <property type="entry name" value="EF_hand_dom"/>
</dbReference>
<comment type="subcellular location">
    <subcellularLocation>
        <location evidence="1">Membrane</location>
    </subcellularLocation>
</comment>
<dbReference type="Pfam" id="PF04930">
    <property type="entry name" value="FUN14"/>
    <property type="match status" value="1"/>
</dbReference>
<gene>
    <name evidence="7" type="ORF">C4B63_18g1130c</name>
</gene>
<dbReference type="InterPro" id="IPR018247">
    <property type="entry name" value="EF_Hand_1_Ca_BS"/>
</dbReference>
<protein>
    <submittedName>
        <fullName evidence="7">Putative FUN14 family</fullName>
    </submittedName>
</protein>
<dbReference type="PROSITE" id="PS50222">
    <property type="entry name" value="EF_HAND_2"/>
    <property type="match status" value="1"/>
</dbReference>
<dbReference type="VEuPathDB" id="TriTrypDB:BCY84_01114"/>
<keyword evidence="3" id="KW-0812">Transmembrane</keyword>
<dbReference type="VEuPathDB" id="TriTrypDB:TcYC6_0098130"/>
<evidence type="ECO:0000256" key="1">
    <source>
        <dbReference type="ARBA" id="ARBA00004370"/>
    </source>
</evidence>
<proteinExistence type="inferred from homology"/>
<dbReference type="InterPro" id="IPR007014">
    <property type="entry name" value="FUN14"/>
</dbReference>
<name>A0A2V2VK05_TRYCR</name>
<organism evidence="7 8">
    <name type="scientific">Trypanosoma cruzi</name>
    <dbReference type="NCBI Taxonomy" id="5693"/>
    <lineage>
        <taxon>Eukaryota</taxon>
        <taxon>Discoba</taxon>
        <taxon>Euglenozoa</taxon>
        <taxon>Kinetoplastea</taxon>
        <taxon>Metakinetoplastina</taxon>
        <taxon>Trypanosomatida</taxon>
        <taxon>Trypanosomatidae</taxon>
        <taxon>Trypanosoma</taxon>
        <taxon>Schizotrypanum</taxon>
    </lineage>
</organism>
<sequence length="136" mass="14799">MYKKKTQEEEHAARAVPHGLFKSTNVIGKLSTDIGVCGLMGTAVGVAAKRLTQDALYGAGIAVITLQSLSYLGYIQVNWKKVESEVTQALDHDGNGKIDAKDFHFYLNRFLKFAGNGISDLSAFTAGFFFGSRYLA</sequence>
<evidence type="ECO:0000256" key="3">
    <source>
        <dbReference type="ARBA" id="ARBA00022692"/>
    </source>
</evidence>
<dbReference type="VEuPathDB" id="TriTrypDB:TcBrA4_0028070"/>
<evidence type="ECO:0000256" key="4">
    <source>
        <dbReference type="ARBA" id="ARBA00022989"/>
    </source>
</evidence>
<dbReference type="Proteomes" id="UP000246121">
    <property type="component" value="Unassembled WGS sequence"/>
</dbReference>
<keyword evidence="4" id="KW-1133">Transmembrane helix</keyword>
<dbReference type="GO" id="GO:0016020">
    <property type="term" value="C:membrane"/>
    <property type="evidence" value="ECO:0007669"/>
    <property type="project" value="UniProtKB-SubCell"/>
</dbReference>
<feature type="domain" description="EF-hand" evidence="6">
    <location>
        <begin position="88"/>
        <end position="113"/>
    </location>
</feature>
<dbReference type="VEuPathDB" id="TriTrypDB:TcCL_NonESM02948"/>
<dbReference type="VEuPathDB" id="TriTrypDB:TCDM_14097"/>
<dbReference type="AlphaFoldDB" id="A0A2V2VK05"/>
<dbReference type="PROSITE" id="PS00018">
    <property type="entry name" value="EF_HAND_1"/>
    <property type="match status" value="1"/>
</dbReference>
<dbReference type="VEuPathDB" id="TriTrypDB:C3747_104g275c"/>
<dbReference type="PANTHER" id="PTHR21346:SF10">
    <property type="entry name" value="TRANSMEMBRANE PROTEIN"/>
    <property type="match status" value="1"/>
</dbReference>
<comment type="caution">
    <text evidence="7">The sequence shown here is derived from an EMBL/GenBank/DDBJ whole genome shotgun (WGS) entry which is preliminary data.</text>
</comment>
<accession>A0A2V2VK05</accession>
<comment type="similarity">
    <text evidence="2">Belongs to the FUN14 family.</text>
</comment>
<evidence type="ECO:0000313" key="7">
    <source>
        <dbReference type="EMBL" id="PWU96690.1"/>
    </source>
</evidence>
<reference evidence="7 8" key="1">
    <citation type="journal article" date="2018" name="Microb. Genom.">
        <title>Expanding an expanded genome: long-read sequencing of Trypanosoma cruzi.</title>
        <authorList>
            <person name="Berna L."/>
            <person name="Rodriguez M."/>
            <person name="Chiribao M.L."/>
            <person name="Parodi-Talice A."/>
            <person name="Pita S."/>
            <person name="Rijo G."/>
            <person name="Alvarez-Valin F."/>
            <person name="Robello C."/>
        </authorList>
    </citation>
    <scope>NUCLEOTIDE SEQUENCE [LARGE SCALE GENOMIC DNA]</scope>
    <source>
        <strain evidence="7 8">Dm28c</strain>
    </source>
</reference>
<dbReference type="GO" id="GO:0005509">
    <property type="term" value="F:calcium ion binding"/>
    <property type="evidence" value="ECO:0007669"/>
    <property type="project" value="InterPro"/>
</dbReference>
<dbReference type="VEuPathDB" id="TriTrypDB:TcG_01030"/>
<evidence type="ECO:0000256" key="5">
    <source>
        <dbReference type="ARBA" id="ARBA00023136"/>
    </source>
</evidence>
<dbReference type="EMBL" id="PRFA01000018">
    <property type="protein sequence ID" value="PWU96690.1"/>
    <property type="molecule type" value="Genomic_DNA"/>
</dbReference>
<evidence type="ECO:0000256" key="2">
    <source>
        <dbReference type="ARBA" id="ARBA00009160"/>
    </source>
</evidence>
<dbReference type="VEuPathDB" id="TriTrypDB:C4B63_18g1130c"/>
<dbReference type="PANTHER" id="PTHR21346">
    <property type="entry name" value="FUN14 DOMAIN CONTAINING"/>
    <property type="match status" value="1"/>
</dbReference>
<evidence type="ECO:0000313" key="8">
    <source>
        <dbReference type="Proteomes" id="UP000246121"/>
    </source>
</evidence>
<dbReference type="VEuPathDB" id="TriTrypDB:TcCLB.511523.70"/>
<keyword evidence="5" id="KW-0472">Membrane</keyword>